<reference evidence="8 9" key="1">
    <citation type="submission" date="2020-01" db="EMBL/GenBank/DDBJ databases">
        <title>Draft genome assembly of Ensifer adhaerens T173.</title>
        <authorList>
            <person name="Craig J.E."/>
            <person name="Stinchcombe J.R."/>
        </authorList>
    </citation>
    <scope>NUCLEOTIDE SEQUENCE [LARGE SCALE GENOMIC DNA]</scope>
    <source>
        <strain evidence="8 9">T173</strain>
    </source>
</reference>
<dbReference type="AlphaFoldDB" id="A0AAW4FY62"/>
<comment type="caution">
    <text evidence="8">The sequence shown here is derived from an EMBL/GenBank/DDBJ whole genome shotgun (WGS) entry which is preliminary data.</text>
</comment>
<organism evidence="8 9">
    <name type="scientific">Ensifer canadensis</name>
    <dbReference type="NCBI Taxonomy" id="555315"/>
    <lineage>
        <taxon>Bacteria</taxon>
        <taxon>Pseudomonadati</taxon>
        <taxon>Pseudomonadota</taxon>
        <taxon>Alphaproteobacteria</taxon>
        <taxon>Hyphomicrobiales</taxon>
        <taxon>Rhizobiaceae</taxon>
        <taxon>Sinorhizobium/Ensifer group</taxon>
        <taxon>Ensifer</taxon>
    </lineage>
</organism>
<keyword evidence="2" id="KW-1003">Cell membrane</keyword>
<name>A0AAW4FY62_9HYPH</name>
<sequence>MFLHAASIAIWIGALVPLGQVFRIDTATAAPALIRFSRFIPVVVVVLVAAGTVLAIVQVRHPSALLHTAYGNLLVAKLVLIAILFLLAAINRWRLTQRAVAGDQDNTRYLVRTIAAETLLVLLVLGVAATWRFTPPPRALAIAAVQPASVHIHASKAMAELTVTPGRAGPVTVSAMIMTGDFGPLDAKEVTFVFSQPAAGIEPIRRKAVKPGDGTWRVSDLVLPVPGQWKVRLDILISDFELTRLEGTINLKP</sequence>
<evidence type="ECO:0000259" key="7">
    <source>
        <dbReference type="Pfam" id="PF05425"/>
    </source>
</evidence>
<dbReference type="GO" id="GO:0005886">
    <property type="term" value="C:plasma membrane"/>
    <property type="evidence" value="ECO:0007669"/>
    <property type="project" value="UniProtKB-SubCell"/>
</dbReference>
<dbReference type="InterPro" id="IPR032694">
    <property type="entry name" value="CopC/D"/>
</dbReference>
<dbReference type="PANTHER" id="PTHR34820:SF4">
    <property type="entry name" value="INNER MEMBRANE PROTEIN YEBZ"/>
    <property type="match status" value="1"/>
</dbReference>
<dbReference type="InterPro" id="IPR008457">
    <property type="entry name" value="Cu-R_CopD_dom"/>
</dbReference>
<protein>
    <recommendedName>
        <fullName evidence="7">Copper resistance protein D domain-containing protein</fullName>
    </recommendedName>
</protein>
<evidence type="ECO:0000256" key="1">
    <source>
        <dbReference type="ARBA" id="ARBA00004651"/>
    </source>
</evidence>
<evidence type="ECO:0000256" key="5">
    <source>
        <dbReference type="ARBA" id="ARBA00023136"/>
    </source>
</evidence>
<gene>
    <name evidence="8" type="ORF">GFB56_37255</name>
</gene>
<keyword evidence="4 6" id="KW-1133">Transmembrane helix</keyword>
<evidence type="ECO:0000256" key="4">
    <source>
        <dbReference type="ARBA" id="ARBA00022989"/>
    </source>
</evidence>
<evidence type="ECO:0000256" key="6">
    <source>
        <dbReference type="SAM" id="Phobius"/>
    </source>
</evidence>
<dbReference type="PANTHER" id="PTHR34820">
    <property type="entry name" value="INNER MEMBRANE PROTEIN YEBZ"/>
    <property type="match status" value="1"/>
</dbReference>
<keyword evidence="5 6" id="KW-0472">Membrane</keyword>
<dbReference type="EMBL" id="WXFA01000087">
    <property type="protein sequence ID" value="MBM3096293.1"/>
    <property type="molecule type" value="Genomic_DNA"/>
</dbReference>
<feature type="transmembrane region" description="Helical" evidence="6">
    <location>
        <begin position="39"/>
        <end position="57"/>
    </location>
</feature>
<comment type="subcellular location">
    <subcellularLocation>
        <location evidence="1">Cell membrane</location>
        <topology evidence="1">Multi-pass membrane protein</topology>
    </subcellularLocation>
</comment>
<feature type="transmembrane region" description="Helical" evidence="6">
    <location>
        <begin position="69"/>
        <end position="90"/>
    </location>
</feature>
<keyword evidence="3 6" id="KW-0812">Transmembrane</keyword>
<feature type="transmembrane region" description="Helical" evidence="6">
    <location>
        <begin position="110"/>
        <end position="131"/>
    </location>
</feature>
<dbReference type="GO" id="GO:0006825">
    <property type="term" value="P:copper ion transport"/>
    <property type="evidence" value="ECO:0007669"/>
    <property type="project" value="InterPro"/>
</dbReference>
<evidence type="ECO:0000313" key="9">
    <source>
        <dbReference type="Proteomes" id="UP000744980"/>
    </source>
</evidence>
<evidence type="ECO:0000256" key="3">
    <source>
        <dbReference type="ARBA" id="ARBA00022692"/>
    </source>
</evidence>
<accession>A0AAW4FY62</accession>
<dbReference type="RefSeq" id="WP_203530138.1">
    <property type="nucleotide sequence ID" value="NZ_CP083372.1"/>
</dbReference>
<dbReference type="Pfam" id="PF05425">
    <property type="entry name" value="CopD"/>
    <property type="match status" value="1"/>
</dbReference>
<proteinExistence type="predicted"/>
<feature type="domain" description="Copper resistance protein D" evidence="7">
    <location>
        <begin position="32"/>
        <end position="131"/>
    </location>
</feature>
<evidence type="ECO:0000313" key="8">
    <source>
        <dbReference type="EMBL" id="MBM3096293.1"/>
    </source>
</evidence>
<dbReference type="Proteomes" id="UP000744980">
    <property type="component" value="Unassembled WGS sequence"/>
</dbReference>
<evidence type="ECO:0000256" key="2">
    <source>
        <dbReference type="ARBA" id="ARBA00022475"/>
    </source>
</evidence>
<keyword evidence="9" id="KW-1185">Reference proteome</keyword>